<reference evidence="3" key="1">
    <citation type="submission" date="2022-12" db="EMBL/GenBank/DDBJ databases">
        <title>Reference genome sequencing for broad-spectrum identification of bacterial and archaeal isolates by mass spectrometry.</title>
        <authorList>
            <person name="Sekiguchi Y."/>
            <person name="Tourlousse D.M."/>
        </authorList>
    </citation>
    <scope>NUCLEOTIDE SEQUENCE</scope>
    <source>
        <strain evidence="3">H2</strain>
    </source>
</reference>
<dbReference type="AlphaFoldDB" id="A0A9W6G2M1"/>
<dbReference type="GO" id="GO:0046872">
    <property type="term" value="F:metal ion binding"/>
    <property type="evidence" value="ECO:0007669"/>
    <property type="project" value="InterPro"/>
</dbReference>
<dbReference type="GO" id="GO:0005524">
    <property type="term" value="F:ATP binding"/>
    <property type="evidence" value="ECO:0007669"/>
    <property type="project" value="UniProtKB-UniRule"/>
</dbReference>
<dbReference type="PANTHER" id="PTHR21621">
    <property type="entry name" value="RIBOSOMAL PROTEIN S6 MODIFICATION PROTEIN"/>
    <property type="match status" value="1"/>
</dbReference>
<dbReference type="InterPro" id="IPR013815">
    <property type="entry name" value="ATP_grasp_subdomain_1"/>
</dbReference>
<evidence type="ECO:0000313" key="4">
    <source>
        <dbReference type="Proteomes" id="UP001144352"/>
    </source>
</evidence>
<protein>
    <recommendedName>
        <fullName evidence="2">ATP-grasp domain-containing protein</fullName>
    </recommendedName>
</protein>
<dbReference type="Gene3D" id="3.30.470.20">
    <property type="entry name" value="ATP-grasp fold, B domain"/>
    <property type="match status" value="1"/>
</dbReference>
<dbReference type="EMBL" id="BSDS01000002">
    <property type="protein sequence ID" value="GLI39227.1"/>
    <property type="molecule type" value="Genomic_DNA"/>
</dbReference>
<comment type="caution">
    <text evidence="3">The sequence shown here is derived from an EMBL/GenBank/DDBJ whole genome shotgun (WGS) entry which is preliminary data.</text>
</comment>
<sequence length="334" mass="39111">MKAVLIKSKERFEAFKKTLEGNGITCVVLDFDKQEWVGYDYSSVDFLIYYSSFDFSSNHPLALYKVYDNLIFIKNEYPHLKMYPDPAIIKYYNDKYRQFLFLSKHGYPIPHTIPLFSEESLEEADAKLGYPMIIKNRYGAGGDSVFKINNKEELYEFYRLSSLDLFNVSSVKYFTSMLKRRIFYYHLIKAKRMVYPFLSTPLLAQKFVKIDRDLKTVVGDGKVVEAHWRFQANEEQWKVNIDGGGIGVWSEVPREALDVSEKLAKDLGTSWLNIDLLYTGEGFLITEFSPVWHHYAYKEKPSFVYKDDYNIEMPLEESLNLEKIIVESLIKKSS</sequence>
<keyword evidence="1" id="KW-0547">Nucleotide-binding</keyword>
<dbReference type="InterPro" id="IPR003806">
    <property type="entry name" value="ATP-grasp_PylC-type"/>
</dbReference>
<dbReference type="PANTHER" id="PTHR21621:SF0">
    <property type="entry name" value="BETA-CITRYLGLUTAMATE SYNTHASE B-RELATED"/>
    <property type="match status" value="1"/>
</dbReference>
<evidence type="ECO:0000256" key="1">
    <source>
        <dbReference type="PROSITE-ProRule" id="PRU00409"/>
    </source>
</evidence>
<dbReference type="InterPro" id="IPR011761">
    <property type="entry name" value="ATP-grasp"/>
</dbReference>
<dbReference type="SUPFAM" id="SSF56059">
    <property type="entry name" value="Glutathione synthetase ATP-binding domain-like"/>
    <property type="match status" value="1"/>
</dbReference>
<dbReference type="Proteomes" id="UP001144352">
    <property type="component" value="Unassembled WGS sequence"/>
</dbReference>
<dbReference type="GO" id="GO:0005737">
    <property type="term" value="C:cytoplasm"/>
    <property type="evidence" value="ECO:0007669"/>
    <property type="project" value="TreeGrafter"/>
</dbReference>
<evidence type="ECO:0000313" key="3">
    <source>
        <dbReference type="EMBL" id="GLI39227.1"/>
    </source>
</evidence>
<keyword evidence="1" id="KW-0067">ATP-binding</keyword>
<proteinExistence type="predicted"/>
<feature type="domain" description="ATP-grasp" evidence="2">
    <location>
        <begin position="99"/>
        <end position="330"/>
    </location>
</feature>
<organism evidence="3 4">
    <name type="scientific">Geobacter hydrogenophilus</name>
    <dbReference type="NCBI Taxonomy" id="40983"/>
    <lineage>
        <taxon>Bacteria</taxon>
        <taxon>Pseudomonadati</taxon>
        <taxon>Thermodesulfobacteriota</taxon>
        <taxon>Desulfuromonadia</taxon>
        <taxon>Geobacterales</taxon>
        <taxon>Geobacteraceae</taxon>
        <taxon>Geobacter</taxon>
    </lineage>
</organism>
<dbReference type="PROSITE" id="PS50975">
    <property type="entry name" value="ATP_GRASP"/>
    <property type="match status" value="1"/>
</dbReference>
<name>A0A9W6G2M1_9BACT</name>
<evidence type="ECO:0000259" key="2">
    <source>
        <dbReference type="PROSITE" id="PS50975"/>
    </source>
</evidence>
<gene>
    <name evidence="3" type="ORF">GHYDROH2_27280</name>
</gene>
<dbReference type="RefSeq" id="WP_214185164.1">
    <property type="nucleotide sequence ID" value="NZ_BSDS01000002.1"/>
</dbReference>
<keyword evidence="4" id="KW-1185">Reference proteome</keyword>
<accession>A0A9W6G2M1</accession>
<dbReference type="Gene3D" id="3.30.1490.20">
    <property type="entry name" value="ATP-grasp fold, A domain"/>
    <property type="match status" value="1"/>
</dbReference>
<dbReference type="Pfam" id="PF02655">
    <property type="entry name" value="ATP-grasp_3"/>
    <property type="match status" value="1"/>
</dbReference>
<dbReference type="GO" id="GO:0016879">
    <property type="term" value="F:ligase activity, forming carbon-nitrogen bonds"/>
    <property type="evidence" value="ECO:0007669"/>
    <property type="project" value="TreeGrafter"/>
</dbReference>